<dbReference type="Proteomes" id="UP001186944">
    <property type="component" value="Unassembled WGS sequence"/>
</dbReference>
<proteinExistence type="predicted"/>
<feature type="transmembrane region" description="Helical" evidence="5">
    <location>
        <begin position="148"/>
        <end position="170"/>
    </location>
</feature>
<dbReference type="EMBL" id="VSWD01000009">
    <property type="protein sequence ID" value="KAK3093101.1"/>
    <property type="molecule type" value="Genomic_DNA"/>
</dbReference>
<feature type="transmembrane region" description="Helical" evidence="5">
    <location>
        <begin position="441"/>
        <end position="461"/>
    </location>
</feature>
<dbReference type="InterPro" id="IPR005829">
    <property type="entry name" value="Sugar_transporter_CS"/>
</dbReference>
<dbReference type="InterPro" id="IPR005828">
    <property type="entry name" value="MFS_sugar_transport-like"/>
</dbReference>
<gene>
    <name evidence="7" type="ORF">FSP39_011054</name>
</gene>
<dbReference type="PROSITE" id="PS00217">
    <property type="entry name" value="SUGAR_TRANSPORT_2"/>
    <property type="match status" value="1"/>
</dbReference>
<reference evidence="7" key="1">
    <citation type="submission" date="2019-08" db="EMBL/GenBank/DDBJ databases">
        <title>The improved chromosome-level genome for the pearl oyster Pinctada fucata martensii using PacBio sequencing and Hi-C.</title>
        <authorList>
            <person name="Zheng Z."/>
        </authorList>
    </citation>
    <scope>NUCLEOTIDE SEQUENCE</scope>
    <source>
        <strain evidence="7">ZZ-2019</strain>
        <tissue evidence="7">Adductor muscle</tissue>
    </source>
</reference>
<dbReference type="Gene3D" id="1.20.1250.20">
    <property type="entry name" value="MFS general substrate transporter like domains"/>
    <property type="match status" value="1"/>
</dbReference>
<feature type="transmembrane region" description="Helical" evidence="5">
    <location>
        <begin position="176"/>
        <end position="194"/>
    </location>
</feature>
<keyword evidence="4 5" id="KW-0472">Membrane</keyword>
<protein>
    <recommendedName>
        <fullName evidence="6">Major facilitator superfamily (MFS) profile domain-containing protein</fullName>
    </recommendedName>
</protein>
<keyword evidence="2 5" id="KW-0812">Transmembrane</keyword>
<organism evidence="7 8">
    <name type="scientific">Pinctada imbricata</name>
    <name type="common">Atlantic pearl-oyster</name>
    <name type="synonym">Pinctada martensii</name>
    <dbReference type="NCBI Taxonomy" id="66713"/>
    <lineage>
        <taxon>Eukaryota</taxon>
        <taxon>Metazoa</taxon>
        <taxon>Spiralia</taxon>
        <taxon>Lophotrochozoa</taxon>
        <taxon>Mollusca</taxon>
        <taxon>Bivalvia</taxon>
        <taxon>Autobranchia</taxon>
        <taxon>Pteriomorphia</taxon>
        <taxon>Pterioida</taxon>
        <taxon>Pterioidea</taxon>
        <taxon>Pteriidae</taxon>
        <taxon>Pinctada</taxon>
    </lineage>
</organism>
<comment type="caution">
    <text evidence="7">The sequence shown here is derived from an EMBL/GenBank/DDBJ whole genome shotgun (WGS) entry which is preliminary data.</text>
</comment>
<dbReference type="GO" id="GO:0016020">
    <property type="term" value="C:membrane"/>
    <property type="evidence" value="ECO:0007669"/>
    <property type="project" value="UniProtKB-SubCell"/>
</dbReference>
<dbReference type="SUPFAM" id="SSF103473">
    <property type="entry name" value="MFS general substrate transporter"/>
    <property type="match status" value="1"/>
</dbReference>
<evidence type="ECO:0000313" key="7">
    <source>
        <dbReference type="EMBL" id="KAK3093101.1"/>
    </source>
</evidence>
<evidence type="ECO:0000256" key="4">
    <source>
        <dbReference type="ARBA" id="ARBA00023136"/>
    </source>
</evidence>
<dbReference type="AlphaFoldDB" id="A0AA89C3C1"/>
<dbReference type="GO" id="GO:0022857">
    <property type="term" value="F:transmembrane transporter activity"/>
    <property type="evidence" value="ECO:0007669"/>
    <property type="project" value="InterPro"/>
</dbReference>
<feature type="transmembrane region" description="Helical" evidence="5">
    <location>
        <begin position="115"/>
        <end position="136"/>
    </location>
</feature>
<sequence>MSSVSEYLENTLMECGGFGRFQIIHICIVLVSKISITWSLIMMAFAGATPDWWCQSANLDSNATGSGFWNMTSGLYSKSCSVKLNGSSQACPSKNFDSNMNTIVSEWELVCDKKWVTATISTIQMAGLLVSGFLSGQFADVIGRKPTFFGALFIMSFANILAGFSSSWIMFAVMRFFIGLGCGMYVTVYCNYQIEFTPTKYRPLQIAIPDWCIWAAMFGFFSWILHDWAHLHFLTGGITGSFLLSWFFPESFRWLVSNGKIEEASIIIKRIAKMNGRPVPNLDSLKSVVEHDVSLIQGKKYIFLDVFRHWEQVRRTILLGVGWLSCGYGYYAIYYGVDQLTGNIYLNLFLLSVVDIPATIALWGLQNWIGRRWTCFGFFIIGFISTMCVAIAQLISIDDNLRGQLINGFALAGKMGVSAAWGAILTYTVELYPTVIRNMGFGLQNSIARIGAMIAPQIILISMDTAGVMYFVCSAMMLLSAICSLMLPETKGKTIPDTLETEEKSSSQKEIDMNEVTKLNSDVNC</sequence>
<feature type="transmembrane region" description="Helical" evidence="5">
    <location>
        <begin position="317"/>
        <end position="337"/>
    </location>
</feature>
<feature type="transmembrane region" description="Helical" evidence="5">
    <location>
        <begin position="206"/>
        <end position="225"/>
    </location>
</feature>
<dbReference type="InterPro" id="IPR036259">
    <property type="entry name" value="MFS_trans_sf"/>
</dbReference>
<dbReference type="PROSITE" id="PS00216">
    <property type="entry name" value="SUGAR_TRANSPORT_1"/>
    <property type="match status" value="1"/>
</dbReference>
<evidence type="ECO:0000256" key="2">
    <source>
        <dbReference type="ARBA" id="ARBA00022692"/>
    </source>
</evidence>
<evidence type="ECO:0000256" key="3">
    <source>
        <dbReference type="ARBA" id="ARBA00022989"/>
    </source>
</evidence>
<dbReference type="PROSITE" id="PS50850">
    <property type="entry name" value="MFS"/>
    <property type="match status" value="1"/>
</dbReference>
<feature type="transmembrane region" description="Helical" evidence="5">
    <location>
        <begin position="343"/>
        <end position="363"/>
    </location>
</feature>
<evidence type="ECO:0000259" key="6">
    <source>
        <dbReference type="PROSITE" id="PS50850"/>
    </source>
</evidence>
<dbReference type="InterPro" id="IPR020846">
    <property type="entry name" value="MFS_dom"/>
</dbReference>
<name>A0AA89C3C1_PINIB</name>
<feature type="domain" description="Major facilitator superfamily (MFS) profile" evidence="6">
    <location>
        <begin position="58"/>
        <end position="492"/>
    </location>
</feature>
<evidence type="ECO:0000313" key="8">
    <source>
        <dbReference type="Proteomes" id="UP001186944"/>
    </source>
</evidence>
<keyword evidence="8" id="KW-1185">Reference proteome</keyword>
<keyword evidence="3 5" id="KW-1133">Transmembrane helix</keyword>
<feature type="transmembrane region" description="Helical" evidence="5">
    <location>
        <begin position="21"/>
        <end position="46"/>
    </location>
</feature>
<comment type="subcellular location">
    <subcellularLocation>
        <location evidence="1">Membrane</location>
        <topology evidence="1">Multi-pass membrane protein</topology>
    </subcellularLocation>
</comment>
<evidence type="ECO:0000256" key="5">
    <source>
        <dbReference type="SAM" id="Phobius"/>
    </source>
</evidence>
<feature type="transmembrane region" description="Helical" evidence="5">
    <location>
        <begin position="231"/>
        <end position="248"/>
    </location>
</feature>
<feature type="transmembrane region" description="Helical" evidence="5">
    <location>
        <begin position="467"/>
        <end position="487"/>
    </location>
</feature>
<accession>A0AA89C3C1</accession>
<dbReference type="PANTHER" id="PTHR24064">
    <property type="entry name" value="SOLUTE CARRIER FAMILY 22 MEMBER"/>
    <property type="match status" value="1"/>
</dbReference>
<dbReference type="Pfam" id="PF00083">
    <property type="entry name" value="Sugar_tr"/>
    <property type="match status" value="1"/>
</dbReference>
<feature type="transmembrane region" description="Helical" evidence="5">
    <location>
        <begin position="409"/>
        <end position="429"/>
    </location>
</feature>
<evidence type="ECO:0000256" key="1">
    <source>
        <dbReference type="ARBA" id="ARBA00004141"/>
    </source>
</evidence>
<feature type="transmembrane region" description="Helical" evidence="5">
    <location>
        <begin position="375"/>
        <end position="397"/>
    </location>
</feature>